<keyword evidence="3" id="KW-1185">Reference proteome</keyword>
<name>A0ABR8DZB0_9NOSO</name>
<dbReference type="SUPFAM" id="SSF51126">
    <property type="entry name" value="Pectin lyase-like"/>
    <property type="match status" value="1"/>
</dbReference>
<sequence>MIIKSWFGRSWQWKIGGYVSLVGILSIGVSDRVNAQIVPDKTLGAEGSVVTPNVNIQGISSDRIDGGATRGANLFHSLQDFNVGEGRGAYFANPTGIENILTRVTGGNASNILGRLGVLGGANLFLLNPNGIIFGPNASLDIQGSFLATTADRIKLGDSGYFSATQPQTSSLLSVSPGALFFNAVASQPGSIINQGNLSTGKHLTLSAGNLDLQGQLKALGDLTLQAQDTVKVRDAIASPIIATSGRNLTIQGNQNVDILALSHPLSKIGSGGNLNLISDGDISLDAHFESGGNLSMLTGSGTPGNFVSMFGPIIQANGDVLFGNYTGVALKVEATGSIKGGNIKITEAKCADGSAECVGGIPTTDPDFVTLTGRSSVILRAGLAAVNTANLTQNPGGTGFTATSGLPLGITIGNIDTYSRNGGNGGDIILSATKGSINTGNLDSRSFSFDGDAGQGGAIRLTAANDINITGDLDSGSFSFDGDAGQSGRRDSLNCCQ</sequence>
<evidence type="ECO:0000313" key="2">
    <source>
        <dbReference type="EMBL" id="MBD2534685.1"/>
    </source>
</evidence>
<comment type="caution">
    <text evidence="2">The sequence shown here is derived from an EMBL/GenBank/DDBJ whole genome shotgun (WGS) entry which is preliminary data.</text>
</comment>
<protein>
    <submittedName>
        <fullName evidence="2">Filamentous hemagglutinin N-terminal domain-containing protein</fullName>
    </submittedName>
</protein>
<evidence type="ECO:0000313" key="3">
    <source>
        <dbReference type="Proteomes" id="UP000623440"/>
    </source>
</evidence>
<dbReference type="RefSeq" id="WP_190945428.1">
    <property type="nucleotide sequence ID" value="NZ_JACJSI010000185.1"/>
</dbReference>
<feature type="domain" description="Filamentous haemagglutinin FhaB/tRNA nuclease CdiA-like TPS" evidence="1">
    <location>
        <begin position="44"/>
        <end position="157"/>
    </location>
</feature>
<dbReference type="EMBL" id="JACJSI010000185">
    <property type="protein sequence ID" value="MBD2534685.1"/>
    <property type="molecule type" value="Genomic_DNA"/>
</dbReference>
<evidence type="ECO:0000259" key="1">
    <source>
        <dbReference type="SMART" id="SM00912"/>
    </source>
</evidence>
<gene>
    <name evidence="2" type="ORF">H6G97_36520</name>
</gene>
<dbReference type="InterPro" id="IPR011050">
    <property type="entry name" value="Pectin_lyase_fold/virulence"/>
</dbReference>
<accession>A0ABR8DZB0</accession>
<dbReference type="InterPro" id="IPR008638">
    <property type="entry name" value="FhaB/CdiA-like_TPS"/>
</dbReference>
<dbReference type="Gene3D" id="2.160.20.10">
    <property type="entry name" value="Single-stranded right-handed beta-helix, Pectin lyase-like"/>
    <property type="match status" value="1"/>
</dbReference>
<dbReference type="InterPro" id="IPR010069">
    <property type="entry name" value="CdiA_FHA1_rpt"/>
</dbReference>
<dbReference type="Proteomes" id="UP000623440">
    <property type="component" value="Unassembled WGS sequence"/>
</dbReference>
<dbReference type="Pfam" id="PF05860">
    <property type="entry name" value="TPS"/>
    <property type="match status" value="1"/>
</dbReference>
<dbReference type="SMART" id="SM00912">
    <property type="entry name" value="Haemagg_act"/>
    <property type="match status" value="1"/>
</dbReference>
<dbReference type="NCBIfam" id="TIGR01731">
    <property type="entry name" value="fil_hemag_20aa"/>
    <property type="match status" value="1"/>
</dbReference>
<organism evidence="2 3">
    <name type="scientific">Nostoc flagelliforme FACHB-838</name>
    <dbReference type="NCBI Taxonomy" id="2692904"/>
    <lineage>
        <taxon>Bacteria</taxon>
        <taxon>Bacillati</taxon>
        <taxon>Cyanobacteriota</taxon>
        <taxon>Cyanophyceae</taxon>
        <taxon>Nostocales</taxon>
        <taxon>Nostocaceae</taxon>
        <taxon>Nostoc</taxon>
    </lineage>
</organism>
<dbReference type="InterPro" id="IPR012334">
    <property type="entry name" value="Pectin_lyas_fold"/>
</dbReference>
<reference evidence="2 3" key="1">
    <citation type="journal article" date="2020" name="ISME J.">
        <title>Comparative genomics reveals insights into cyanobacterial evolution and habitat adaptation.</title>
        <authorList>
            <person name="Chen M.Y."/>
            <person name="Teng W.K."/>
            <person name="Zhao L."/>
            <person name="Hu C.X."/>
            <person name="Zhou Y.K."/>
            <person name="Han B.P."/>
            <person name="Song L.R."/>
            <person name="Shu W.S."/>
        </authorList>
    </citation>
    <scope>NUCLEOTIDE SEQUENCE [LARGE SCALE GENOMIC DNA]</scope>
    <source>
        <strain evidence="2 3">FACHB-838</strain>
    </source>
</reference>
<proteinExistence type="predicted"/>
<dbReference type="NCBIfam" id="TIGR01901">
    <property type="entry name" value="adhes_NPXG"/>
    <property type="match status" value="1"/>
</dbReference>